<evidence type="ECO:0000313" key="11">
    <source>
        <dbReference type="Proteomes" id="UP000245341"/>
    </source>
</evidence>
<dbReference type="PROSITE" id="PS50835">
    <property type="entry name" value="IG_LIKE"/>
    <property type="match status" value="20"/>
</dbReference>
<dbReference type="OrthoDB" id="5985519at2759"/>
<dbReference type="Pfam" id="PF20979">
    <property type="entry name" value="Arginosuc_syn_C"/>
    <property type="match status" value="1"/>
</dbReference>
<dbReference type="FunFam" id="2.60.40.10:FF:000279">
    <property type="entry name" value="Hemicentin 1"/>
    <property type="match status" value="1"/>
</dbReference>
<feature type="domain" description="Ig-like" evidence="10">
    <location>
        <begin position="905"/>
        <end position="995"/>
    </location>
</feature>
<dbReference type="InterPro" id="IPR013106">
    <property type="entry name" value="Ig_V-set"/>
</dbReference>
<dbReference type="GO" id="GO:0006526">
    <property type="term" value="P:L-arginine biosynthetic process"/>
    <property type="evidence" value="ECO:0007669"/>
    <property type="project" value="UniProtKB-UniPathway"/>
</dbReference>
<keyword evidence="4" id="KW-0055">Arginine biosynthesis</keyword>
<dbReference type="CDD" id="cd00096">
    <property type="entry name" value="Ig"/>
    <property type="match status" value="4"/>
</dbReference>
<reference evidence="12" key="1">
    <citation type="submission" date="2025-08" db="UniProtKB">
        <authorList>
            <consortium name="RefSeq"/>
        </authorList>
    </citation>
    <scope>IDENTIFICATION</scope>
    <source>
        <tissue evidence="12">Liver</tissue>
    </source>
</reference>
<dbReference type="EC" id="6.3.4.5" evidence="3"/>
<dbReference type="Gene3D" id="2.60.40.10">
    <property type="entry name" value="Immunoglobulins"/>
    <property type="match status" value="20"/>
</dbReference>
<keyword evidence="5" id="KW-0436">Ligase</keyword>
<accession>A0A7F8RIQ6</accession>
<dbReference type="FunFam" id="2.60.40.10:FF:000285">
    <property type="entry name" value="Hemicentin 1"/>
    <property type="match status" value="1"/>
</dbReference>
<dbReference type="FunFam" id="2.60.40.10:FF:000130">
    <property type="entry name" value="Hemicentin 1"/>
    <property type="match status" value="3"/>
</dbReference>
<dbReference type="FunFam" id="2.60.40.10:FF:000186">
    <property type="entry name" value="Hemicentin 1"/>
    <property type="match status" value="4"/>
</dbReference>
<feature type="domain" description="Ig-like" evidence="10">
    <location>
        <begin position="1088"/>
        <end position="1176"/>
    </location>
</feature>
<evidence type="ECO:0000256" key="5">
    <source>
        <dbReference type="ARBA" id="ARBA00022598"/>
    </source>
</evidence>
<feature type="domain" description="Ig-like" evidence="10">
    <location>
        <begin position="1272"/>
        <end position="1360"/>
    </location>
</feature>
<dbReference type="UniPathway" id="UPA00068">
    <property type="reaction ID" value="UER00113"/>
</dbReference>
<feature type="domain" description="Ig-like" evidence="10">
    <location>
        <begin position="1000"/>
        <end position="1083"/>
    </location>
</feature>
<dbReference type="Pfam" id="PF07679">
    <property type="entry name" value="I-set"/>
    <property type="match status" value="12"/>
</dbReference>
<dbReference type="SUPFAM" id="SSF48726">
    <property type="entry name" value="Immunoglobulin"/>
    <property type="match status" value="20"/>
</dbReference>
<dbReference type="FunFam" id="2.60.40.10:FF:000706">
    <property type="entry name" value="Hemicentin 1"/>
    <property type="match status" value="1"/>
</dbReference>
<dbReference type="InterPro" id="IPR003598">
    <property type="entry name" value="Ig_sub2"/>
</dbReference>
<feature type="domain" description="Ig-like" evidence="10">
    <location>
        <begin position="79"/>
        <end position="165"/>
    </location>
</feature>
<dbReference type="GO" id="GO:0043025">
    <property type="term" value="C:neuronal cell body"/>
    <property type="evidence" value="ECO:0007669"/>
    <property type="project" value="TreeGrafter"/>
</dbReference>
<dbReference type="GO" id="GO:0030424">
    <property type="term" value="C:axon"/>
    <property type="evidence" value="ECO:0007669"/>
    <property type="project" value="TreeGrafter"/>
</dbReference>
<feature type="domain" description="Ig-like" evidence="10">
    <location>
        <begin position="266"/>
        <end position="354"/>
    </location>
</feature>
<dbReference type="InterPro" id="IPR007110">
    <property type="entry name" value="Ig-like_dom"/>
</dbReference>
<keyword evidence="6" id="KW-0028">Amino-acid biosynthesis</keyword>
<keyword evidence="7" id="KW-0547">Nucleotide-binding</keyword>
<dbReference type="SUPFAM" id="SSF69864">
    <property type="entry name" value="Argininosuccinate synthetase, C-terminal domain"/>
    <property type="match status" value="1"/>
</dbReference>
<evidence type="ECO:0000256" key="4">
    <source>
        <dbReference type="ARBA" id="ARBA00022571"/>
    </source>
</evidence>
<dbReference type="PANTHER" id="PTHR45080">
    <property type="entry name" value="CONTACTIN 5"/>
    <property type="match status" value="1"/>
</dbReference>
<dbReference type="GO" id="GO:0005886">
    <property type="term" value="C:plasma membrane"/>
    <property type="evidence" value="ECO:0007669"/>
    <property type="project" value="TreeGrafter"/>
</dbReference>
<feature type="domain" description="Ig-like" evidence="10">
    <location>
        <begin position="1456"/>
        <end position="1541"/>
    </location>
</feature>
<dbReference type="FunFam" id="3.90.1260.10:FF:000007">
    <property type="entry name" value="Argininosuccinate synthase"/>
    <property type="match status" value="1"/>
</dbReference>
<evidence type="ECO:0000256" key="7">
    <source>
        <dbReference type="ARBA" id="ARBA00022741"/>
    </source>
</evidence>
<evidence type="ECO:0000259" key="10">
    <source>
        <dbReference type="PROSITE" id="PS50835"/>
    </source>
</evidence>
<feature type="domain" description="Ig-like" evidence="10">
    <location>
        <begin position="172"/>
        <end position="261"/>
    </location>
</feature>
<dbReference type="GO" id="GO:0005524">
    <property type="term" value="F:ATP binding"/>
    <property type="evidence" value="ECO:0007669"/>
    <property type="project" value="UniProtKB-KW"/>
</dbReference>
<feature type="domain" description="Ig-like" evidence="10">
    <location>
        <begin position="630"/>
        <end position="712"/>
    </location>
</feature>
<feature type="domain" description="Ig-like" evidence="10">
    <location>
        <begin position="1726"/>
        <end position="1810"/>
    </location>
</feature>
<evidence type="ECO:0000256" key="3">
    <source>
        <dbReference type="ARBA" id="ARBA00012286"/>
    </source>
</evidence>
<evidence type="ECO:0000256" key="6">
    <source>
        <dbReference type="ARBA" id="ARBA00022605"/>
    </source>
</evidence>
<dbReference type="Gene3D" id="3.90.1260.10">
    <property type="entry name" value="Argininosuccinate synthetase, chain A, domain 2"/>
    <property type="match status" value="1"/>
</dbReference>
<dbReference type="FunFam" id="2.60.40.10:FF:001944">
    <property type="entry name" value="Hemicentin 2"/>
    <property type="match status" value="1"/>
</dbReference>
<evidence type="ECO:0000256" key="8">
    <source>
        <dbReference type="ARBA" id="ARBA00022840"/>
    </source>
</evidence>
<feature type="domain" description="Ig-like" evidence="10">
    <location>
        <begin position="546"/>
        <end position="623"/>
    </location>
</feature>
<name>A0A7F8RIQ6_LEPWE</name>
<evidence type="ECO:0000313" key="12">
    <source>
        <dbReference type="RefSeq" id="XP_030893312.1"/>
    </source>
</evidence>
<dbReference type="InterPro" id="IPR048268">
    <property type="entry name" value="Arginosuc_syn_C"/>
</dbReference>
<feature type="domain" description="Ig-like" evidence="10">
    <location>
        <begin position="1"/>
        <end position="74"/>
    </location>
</feature>
<dbReference type="FunFam" id="2.60.40.10:FF:001585">
    <property type="entry name" value="Hemicentin-2"/>
    <property type="match status" value="1"/>
</dbReference>
<dbReference type="KEGG" id="lww:102741813"/>
<dbReference type="RefSeq" id="XP_030893312.1">
    <property type="nucleotide sequence ID" value="XM_031037452.1"/>
</dbReference>
<evidence type="ECO:0000256" key="2">
    <source>
        <dbReference type="ARBA" id="ARBA00011881"/>
    </source>
</evidence>
<feature type="domain" description="Ig-like" evidence="10">
    <location>
        <begin position="1637"/>
        <end position="1718"/>
    </location>
</feature>
<evidence type="ECO:0000256" key="9">
    <source>
        <dbReference type="SAM" id="MobiDB-lite"/>
    </source>
</evidence>
<feature type="domain" description="Ig-like" evidence="10">
    <location>
        <begin position="359"/>
        <end position="450"/>
    </location>
</feature>
<evidence type="ECO:0000256" key="1">
    <source>
        <dbReference type="ARBA" id="ARBA00004967"/>
    </source>
</evidence>
<keyword evidence="8" id="KW-0067">ATP-binding</keyword>
<feature type="domain" description="Ig-like" evidence="10">
    <location>
        <begin position="1365"/>
        <end position="1451"/>
    </location>
</feature>
<feature type="region of interest" description="Disordered" evidence="9">
    <location>
        <begin position="13"/>
        <end position="33"/>
    </location>
</feature>
<dbReference type="FunFam" id="2.60.40.10:FF:000503">
    <property type="entry name" value="Hemicentin 1"/>
    <property type="match status" value="2"/>
</dbReference>
<dbReference type="GO" id="GO:0007156">
    <property type="term" value="P:homophilic cell adhesion via plasma membrane adhesion molecules"/>
    <property type="evidence" value="ECO:0007669"/>
    <property type="project" value="TreeGrafter"/>
</dbReference>
<dbReference type="FunFam" id="2.60.40.10:FF:001984">
    <property type="entry name" value="Hemicentin 2"/>
    <property type="match status" value="1"/>
</dbReference>
<dbReference type="FunFam" id="2.60.40.10:FF:001664">
    <property type="entry name" value="Hemicentin 2"/>
    <property type="match status" value="1"/>
</dbReference>
<dbReference type="InterPro" id="IPR003599">
    <property type="entry name" value="Ig_sub"/>
</dbReference>
<sequence>MLVLMTPCALPGTPKPQVTWRKGPSSEPLRGRPGLEVLDEGSLFLASVSPTDSGDYECQATNEAGSTSRRAKLVVYVPPSIREDGRRANVSGMAGQSLTLECDANGFPAPKIVWFKDGQPIPETGHHCLLDKPRALHFPRIQEGDSGLYSCRAENQAGTAQKDFDLLVLIPPSVLGAGAAQEVLGLAGTEVKLECRASGVPAPQVEWIKDGQPILPGDPHIQLQEDGQVLRITSSHLGDEGQYKCLAFSPAGQQAKDFQLRMQAPPTIWGSNETSEVAVMEGRPVWFLCEARGVPAPDITWFKDGASLPLSAKAVYTRGGRQLQLGRAQVVDAGIYTCQARNPVGVTEKSTRLEVYVPPTIEGAGGGPRVVKAVAGRPLALECVARGHPPPTLSWYHGGLPVAESNETWLEAGGSVLSLESLGEASGGPYSCVASSPAGEAVLQYSVEVQVPPQLLVAEGSSQVTALVGQPLELPCQASGSPVPTLQWLQNGRPAEELAGVQVASRGATLRIHHVELGHAGLFACQATNEAGTAGAEVELSVHELPLVAIVGGDNITALFLQPVTLQCVGTGVPAPSLRWWKDGVALAALGGKLQIEKADLRDEGVYTCAASSLAGESKRDVALKVLVPPNIEPGPLNKAVLENASVTLECLASGMPPPDISWFKGRQPVSARKGVTVSADGRVLHIERARFSDAGSYRCVASNMAGSTELQYGLRVNVPPRITLPPSLPGPVLLNAPVRLTCNATGAPSPTLMWLKDGNPVSTAGASGLQVFPGGRVLTLARARASDSGSYSCVAVSAVGEDRRDVVLSVHTPPSILGEELNVSVVANESVALECRSRAVPPPVLSWRKDGRPLEPRPGVHLSADKALLEVSRAEVGDAGRYTCEALNQAGRSEKHYNLNVWVPPVFPSREPRTLSVTEGQTARLSCECRGIPFPKISWRKDGQPLPGEGNSLEQVSAVGRFLYLGQVQLAQDGTYTCECSNVAGNSSQDQLLEVHDPPHIEDSGQPAELLLTPGSPLELHCDARGTPPPNITWHKDGQALSRPEDSSRALQMEGVQVGDAGLYTCLAQSPAGEVEKSFRVRVQGPPHVVGPRGPRPVVGLAPGQLILECSVEAEPAPEIEWHRDGILLQADAHTQFPEQGRFLQLQALSTADGGEYSCTAHNAVGSTSVAFRVEIHAVPTIQPGPATVTASVNQTALLPCRVDGAPPPLVSWRKDGAPLDPDGPRLQVLPEGSLRIQPVLAQDAGHYLCLASNSAGSDRQGRHLQVFEPPAITPGPSNLTLTAHTPASLPCEASGSPKPRVVWWKDRQKLDFHLQQDAYRLLPSNALLLAAPGPQDSAHFECVVSNEVGEARRLYQVTIHVPPTIADDQTDFTVTKMAPVVLTCHSMGVPAPVVSWSKAGTQLGRRGNGYRVLPSGALEIGQALPIHTGRYTCTARNSAGVAHKHVVLTVQASPVVKPLPSVVRALAAEEVLLPCEASGIPRPSITWQKEGLSILAGASTQVLPTGQLRIIHAGPEDAGNYFCLAQNSAGSAVGKTRLVVQVPPVIETGLPDLSITEGSHALLPCSPSGSPEPSITWEKDGQPVSGAEGKFTIQPSGELLVKNLESQDAGTYTCVAENAVGRARRRVHLSILALPVFTTLPGDRSLHLGDRLWLRCAARGSPTPRIGWTINDRPVTEGVSEQDGGSTLQRVAVTREDSGTYVCWAENRVGRVQAVSFVHVKEAPVLQGEAFSYLVEPVGSSIQLDCVVRGAPAPDIHWIKDGLPLRGSRLRYRLQNGSLTIRRTEMDDAGQYQCLAENEVGVVEKVVILVLQRVPVKVTNVKDGTTHRTSLELFVYLNEVAGKHGVGRIDIVENRFIGMKSRGIYETPAGTILYHAHLDIEAFTMDREVRKIKQGLGLKFAELVYTGFWHSPECEFVRHCIAKSQERVEGKVQVSVFKGQVYILGRESPLSLYNEELVSP</sequence>
<dbReference type="SMART" id="SM00409">
    <property type="entry name" value="IG"/>
    <property type="match status" value="20"/>
</dbReference>
<dbReference type="SMART" id="SM00408">
    <property type="entry name" value="IGc2"/>
    <property type="match status" value="20"/>
</dbReference>
<dbReference type="GO" id="GO:0004055">
    <property type="term" value="F:argininosuccinate synthase activity"/>
    <property type="evidence" value="ECO:0007669"/>
    <property type="project" value="UniProtKB-EC"/>
</dbReference>
<dbReference type="GeneID" id="102741813"/>
<protein>
    <recommendedName>
        <fullName evidence="3">argininosuccinate synthase</fullName>
        <ecNumber evidence="3">6.3.4.5</ecNumber>
    </recommendedName>
</protein>
<dbReference type="PANTHER" id="PTHR45080:SF28">
    <property type="entry name" value="HEMICENTIN-2"/>
    <property type="match status" value="1"/>
</dbReference>
<dbReference type="InterPro" id="IPR050958">
    <property type="entry name" value="Cell_Adh-Cytoskel_Orgn"/>
</dbReference>
<comment type="subunit">
    <text evidence="2">Homotetramer.</text>
</comment>
<feature type="domain" description="Ig-like" evidence="10">
    <location>
        <begin position="1545"/>
        <end position="1632"/>
    </location>
</feature>
<keyword evidence="11" id="KW-1185">Reference proteome</keyword>
<dbReference type="FunFam" id="2.60.40.10:FF:001857">
    <property type="entry name" value="Hemicentin 2"/>
    <property type="match status" value="1"/>
</dbReference>
<dbReference type="SMART" id="SM00406">
    <property type="entry name" value="IGv"/>
    <property type="match status" value="5"/>
</dbReference>
<feature type="domain" description="Ig-like" evidence="10">
    <location>
        <begin position="721"/>
        <end position="810"/>
    </location>
</feature>
<dbReference type="Pfam" id="PF13927">
    <property type="entry name" value="Ig_3"/>
    <property type="match status" value="8"/>
</dbReference>
<dbReference type="InterPro" id="IPR013783">
    <property type="entry name" value="Ig-like_fold"/>
</dbReference>
<dbReference type="GO" id="GO:0008046">
    <property type="term" value="F:axon guidance receptor activity"/>
    <property type="evidence" value="ECO:0007669"/>
    <property type="project" value="TreeGrafter"/>
</dbReference>
<feature type="domain" description="Ig-like" evidence="10">
    <location>
        <begin position="453"/>
        <end position="541"/>
    </location>
</feature>
<comment type="pathway">
    <text evidence="1">Amino-acid biosynthesis; L-arginine biosynthesis; L-arginine from L-ornithine and carbamoyl phosphate: step 2/3.</text>
</comment>
<organism evidence="11 12">
    <name type="scientific">Leptonychotes weddellii</name>
    <name type="common">Weddell seal</name>
    <name type="synonym">Otaria weddellii</name>
    <dbReference type="NCBI Taxonomy" id="9713"/>
    <lineage>
        <taxon>Eukaryota</taxon>
        <taxon>Metazoa</taxon>
        <taxon>Chordata</taxon>
        <taxon>Craniata</taxon>
        <taxon>Vertebrata</taxon>
        <taxon>Euteleostomi</taxon>
        <taxon>Mammalia</taxon>
        <taxon>Eutheria</taxon>
        <taxon>Laurasiatheria</taxon>
        <taxon>Carnivora</taxon>
        <taxon>Caniformia</taxon>
        <taxon>Pinnipedia</taxon>
        <taxon>Phocidae</taxon>
        <taxon>Monachinae</taxon>
        <taxon>Lobodontini</taxon>
        <taxon>Leptonychotes</taxon>
    </lineage>
</organism>
<dbReference type="InterPro" id="IPR013098">
    <property type="entry name" value="Ig_I-set"/>
</dbReference>
<dbReference type="GO" id="GO:0050808">
    <property type="term" value="P:synapse organization"/>
    <property type="evidence" value="ECO:0007669"/>
    <property type="project" value="TreeGrafter"/>
</dbReference>
<feature type="domain" description="Ig-like" evidence="10">
    <location>
        <begin position="815"/>
        <end position="901"/>
    </location>
</feature>
<gene>
    <name evidence="12" type="primary">LOC102741813</name>
</gene>
<dbReference type="Proteomes" id="UP000245341">
    <property type="component" value="Unplaced"/>
</dbReference>
<proteinExistence type="predicted"/>
<feature type="domain" description="Ig-like" evidence="10">
    <location>
        <begin position="1181"/>
        <end position="1267"/>
    </location>
</feature>
<dbReference type="FunFam" id="2.60.40.10:FF:001859">
    <property type="entry name" value="Hemicentin 2"/>
    <property type="match status" value="1"/>
</dbReference>
<dbReference type="InterPro" id="IPR036179">
    <property type="entry name" value="Ig-like_dom_sf"/>
</dbReference>
<dbReference type="InterPro" id="IPR024074">
    <property type="entry name" value="AS_cat/multimer_dom_body"/>
</dbReference>